<gene>
    <name evidence="2" type="ORF">MNOR_LOCUS29325</name>
</gene>
<organism evidence="2 3">
    <name type="scientific">Meganyctiphanes norvegica</name>
    <name type="common">Northern krill</name>
    <name type="synonym">Thysanopoda norvegica</name>
    <dbReference type="NCBI Taxonomy" id="48144"/>
    <lineage>
        <taxon>Eukaryota</taxon>
        <taxon>Metazoa</taxon>
        <taxon>Ecdysozoa</taxon>
        <taxon>Arthropoda</taxon>
        <taxon>Crustacea</taxon>
        <taxon>Multicrustacea</taxon>
        <taxon>Malacostraca</taxon>
        <taxon>Eumalacostraca</taxon>
        <taxon>Eucarida</taxon>
        <taxon>Euphausiacea</taxon>
        <taxon>Euphausiidae</taxon>
        <taxon>Meganyctiphanes</taxon>
    </lineage>
</organism>
<name>A0AAV2RWZ1_MEGNR</name>
<feature type="non-terminal residue" evidence="2">
    <location>
        <position position="1"/>
    </location>
</feature>
<evidence type="ECO:0000313" key="2">
    <source>
        <dbReference type="EMBL" id="CAL4143697.1"/>
    </source>
</evidence>
<proteinExistence type="predicted"/>
<protein>
    <submittedName>
        <fullName evidence="2">Uncharacterized protein</fullName>
    </submittedName>
</protein>
<keyword evidence="3" id="KW-1185">Reference proteome</keyword>
<sequence length="119" mass="13211">VFTYEAYGYTHSLVCSSLCANIYKSDDSVCTMMASIQYTLLLLVVLITPILEASSVDSNLTDVREQFLSGSGSLKKPMTNVPRYSLHKETDLNSHQTNNSELKDCPILFLLLILNTVSI</sequence>
<accession>A0AAV2RWZ1</accession>
<dbReference type="EMBL" id="CAXKWB010033750">
    <property type="protein sequence ID" value="CAL4143697.1"/>
    <property type="molecule type" value="Genomic_DNA"/>
</dbReference>
<keyword evidence="1" id="KW-0812">Transmembrane</keyword>
<keyword evidence="1" id="KW-1133">Transmembrane helix</keyword>
<evidence type="ECO:0000256" key="1">
    <source>
        <dbReference type="SAM" id="Phobius"/>
    </source>
</evidence>
<reference evidence="2 3" key="1">
    <citation type="submission" date="2024-05" db="EMBL/GenBank/DDBJ databases">
        <authorList>
            <person name="Wallberg A."/>
        </authorList>
    </citation>
    <scope>NUCLEOTIDE SEQUENCE [LARGE SCALE GENOMIC DNA]</scope>
</reference>
<evidence type="ECO:0000313" key="3">
    <source>
        <dbReference type="Proteomes" id="UP001497623"/>
    </source>
</evidence>
<dbReference type="Proteomes" id="UP001497623">
    <property type="component" value="Unassembled WGS sequence"/>
</dbReference>
<dbReference type="AlphaFoldDB" id="A0AAV2RWZ1"/>
<comment type="caution">
    <text evidence="2">The sequence shown here is derived from an EMBL/GenBank/DDBJ whole genome shotgun (WGS) entry which is preliminary data.</text>
</comment>
<feature type="transmembrane region" description="Helical" evidence="1">
    <location>
        <begin position="30"/>
        <end position="51"/>
    </location>
</feature>
<keyword evidence="1" id="KW-0472">Membrane</keyword>